<keyword evidence="1" id="KW-0812">Transmembrane</keyword>
<evidence type="ECO:0000313" key="2">
    <source>
        <dbReference type="EMBL" id="QBO36478.1"/>
    </source>
</evidence>
<feature type="transmembrane region" description="Helical" evidence="1">
    <location>
        <begin position="172"/>
        <end position="194"/>
    </location>
</feature>
<evidence type="ECO:0000313" key="3">
    <source>
        <dbReference type="Proteomes" id="UP000292886"/>
    </source>
</evidence>
<dbReference type="KEGG" id="wei:EQG49_08335"/>
<name>A0A4P6YUL8_9LACO</name>
<accession>A0A4P6YUL8</accession>
<protein>
    <submittedName>
        <fullName evidence="2">Uncharacterized protein</fullName>
    </submittedName>
</protein>
<keyword evidence="1" id="KW-1133">Transmembrane helix</keyword>
<feature type="transmembrane region" description="Helical" evidence="1">
    <location>
        <begin position="6"/>
        <end position="29"/>
    </location>
</feature>
<keyword evidence="1" id="KW-0472">Membrane</keyword>
<dbReference type="EMBL" id="CP037940">
    <property type="protein sequence ID" value="QBO36478.1"/>
    <property type="molecule type" value="Genomic_DNA"/>
</dbReference>
<organism evidence="2 3">
    <name type="scientific">Periweissella cryptocerci</name>
    <dbReference type="NCBI Taxonomy" id="2506420"/>
    <lineage>
        <taxon>Bacteria</taxon>
        <taxon>Bacillati</taxon>
        <taxon>Bacillota</taxon>
        <taxon>Bacilli</taxon>
        <taxon>Lactobacillales</taxon>
        <taxon>Lactobacillaceae</taxon>
        <taxon>Periweissella</taxon>
    </lineage>
</organism>
<evidence type="ECO:0000256" key="1">
    <source>
        <dbReference type="SAM" id="Phobius"/>
    </source>
</evidence>
<gene>
    <name evidence="2" type="ORF">EQG49_08335</name>
</gene>
<feature type="transmembrane region" description="Helical" evidence="1">
    <location>
        <begin position="106"/>
        <end position="125"/>
    </location>
</feature>
<dbReference type="AlphaFoldDB" id="A0A4P6YUL8"/>
<dbReference type="RefSeq" id="WP_133363555.1">
    <property type="nucleotide sequence ID" value="NZ_CP037940.1"/>
</dbReference>
<keyword evidence="3" id="KW-1185">Reference proteome</keyword>
<proteinExistence type="predicted"/>
<sequence length="195" mass="22288">MSLNSSFWPLYVGIALFVIIYIVAMIHFFSFTRKRQFFYQGRYPASGASTIAKRIKLFKVNALIDNKDLMAQSRKPRLFGILIFVTFAYGMYWGNTALGHLHHAKFASDLTAAIVMLVISFYFVARYSKSVKAFQANLEDYLLKAPRDRKQQIVYLKLPQSLQKLQDRGSRLVELAMYVMIAVILLGLIVLSIVG</sequence>
<dbReference type="Proteomes" id="UP000292886">
    <property type="component" value="Chromosome"/>
</dbReference>
<feature type="transmembrane region" description="Helical" evidence="1">
    <location>
        <begin position="77"/>
        <end position="94"/>
    </location>
</feature>
<reference evidence="3" key="1">
    <citation type="submission" date="2019-03" db="EMBL/GenBank/DDBJ databases">
        <title>Weissella sp. 26KH-42 Genome sequencing.</title>
        <authorList>
            <person name="Heo J."/>
            <person name="Kim S.-J."/>
            <person name="Kim J.-S."/>
            <person name="Hong S.-B."/>
            <person name="Kwon S.-W."/>
        </authorList>
    </citation>
    <scope>NUCLEOTIDE SEQUENCE [LARGE SCALE GENOMIC DNA]</scope>
    <source>
        <strain evidence="3">26KH-42</strain>
    </source>
</reference>